<dbReference type="Proteomes" id="UP000703893">
    <property type="component" value="Unassembled WGS sequence"/>
</dbReference>
<comment type="caution">
    <text evidence="6">The sequence shown here is derived from an EMBL/GenBank/DDBJ whole genome shotgun (WGS) entry which is preliminary data.</text>
</comment>
<name>A0A937X6F8_9BACT</name>
<feature type="domain" description="GHMP kinase C-terminal" evidence="5">
    <location>
        <begin position="35"/>
        <end position="110"/>
    </location>
</feature>
<proteinExistence type="predicted"/>
<keyword evidence="2" id="KW-0547">Nucleotide-binding</keyword>
<evidence type="ECO:0000313" key="6">
    <source>
        <dbReference type="EMBL" id="MBM3275039.1"/>
    </source>
</evidence>
<dbReference type="Pfam" id="PF08544">
    <property type="entry name" value="GHMP_kinases_C"/>
    <property type="match status" value="1"/>
</dbReference>
<gene>
    <name evidence="6" type="ORF">FJZ00_07790</name>
</gene>
<keyword evidence="3 6" id="KW-0418">Kinase</keyword>
<dbReference type="PANTHER" id="PTHR20861:SF1">
    <property type="entry name" value="HOMOSERINE KINASE"/>
    <property type="match status" value="1"/>
</dbReference>
<sequence>IPEFRLSTAAARAALPQTLPHADATFNAARAALLVAALSSGRTDLLAEALQDRLHQSYRAALVPGMDRVMSAGRKAGAFGVTISGAGPTLLAWCPRDRREAIGKAMADVWEFPCEVRLAEIAPGGAEATAR</sequence>
<dbReference type="GO" id="GO:0005524">
    <property type="term" value="F:ATP binding"/>
    <property type="evidence" value="ECO:0007669"/>
    <property type="project" value="UniProtKB-KW"/>
</dbReference>
<dbReference type="InterPro" id="IPR013750">
    <property type="entry name" value="GHMP_kinase_C_dom"/>
</dbReference>
<feature type="non-terminal residue" evidence="6">
    <location>
        <position position="1"/>
    </location>
</feature>
<dbReference type="AlphaFoldDB" id="A0A937X6F8"/>
<organism evidence="6 7">
    <name type="scientific">Candidatus Tanganyikabacteria bacterium</name>
    <dbReference type="NCBI Taxonomy" id="2961651"/>
    <lineage>
        <taxon>Bacteria</taxon>
        <taxon>Bacillati</taxon>
        <taxon>Candidatus Sericytochromatia</taxon>
        <taxon>Candidatus Tanganyikabacteria</taxon>
    </lineage>
</organism>
<accession>A0A937X6F8</accession>
<protein>
    <submittedName>
        <fullName evidence="6">Homoserine kinase</fullName>
    </submittedName>
</protein>
<evidence type="ECO:0000259" key="5">
    <source>
        <dbReference type="Pfam" id="PF08544"/>
    </source>
</evidence>
<dbReference type="EMBL" id="VGJX01000419">
    <property type="protein sequence ID" value="MBM3275039.1"/>
    <property type="molecule type" value="Genomic_DNA"/>
</dbReference>
<evidence type="ECO:0000256" key="1">
    <source>
        <dbReference type="ARBA" id="ARBA00022679"/>
    </source>
</evidence>
<keyword evidence="1" id="KW-0808">Transferase</keyword>
<dbReference type="SUPFAM" id="SSF55060">
    <property type="entry name" value="GHMP Kinase, C-terminal domain"/>
    <property type="match status" value="1"/>
</dbReference>
<evidence type="ECO:0000313" key="7">
    <source>
        <dbReference type="Proteomes" id="UP000703893"/>
    </source>
</evidence>
<dbReference type="Gene3D" id="3.30.70.890">
    <property type="entry name" value="GHMP kinase, C-terminal domain"/>
    <property type="match status" value="1"/>
</dbReference>
<dbReference type="InterPro" id="IPR036554">
    <property type="entry name" value="GHMP_kinase_C_sf"/>
</dbReference>
<dbReference type="PANTHER" id="PTHR20861">
    <property type="entry name" value="HOMOSERINE/4-DIPHOSPHOCYTIDYL-2-C-METHYL-D-ERYTHRITOL KINASE"/>
    <property type="match status" value="1"/>
</dbReference>
<reference evidence="6 7" key="1">
    <citation type="submission" date="2019-03" db="EMBL/GenBank/DDBJ databases">
        <title>Lake Tanganyika Metagenome-Assembled Genomes (MAGs).</title>
        <authorList>
            <person name="Tran P."/>
        </authorList>
    </citation>
    <scope>NUCLEOTIDE SEQUENCE [LARGE SCALE GENOMIC DNA]</scope>
    <source>
        <strain evidence="6">K_DeepCast_65m_m2_236</strain>
    </source>
</reference>
<keyword evidence="4" id="KW-0067">ATP-binding</keyword>
<evidence type="ECO:0000256" key="4">
    <source>
        <dbReference type="ARBA" id="ARBA00022840"/>
    </source>
</evidence>
<dbReference type="GO" id="GO:0016301">
    <property type="term" value="F:kinase activity"/>
    <property type="evidence" value="ECO:0007669"/>
    <property type="project" value="UniProtKB-KW"/>
</dbReference>
<evidence type="ECO:0000256" key="3">
    <source>
        <dbReference type="ARBA" id="ARBA00022777"/>
    </source>
</evidence>
<evidence type="ECO:0000256" key="2">
    <source>
        <dbReference type="ARBA" id="ARBA00022741"/>
    </source>
</evidence>